<keyword evidence="1" id="KW-0808">Transferase</keyword>
<dbReference type="EC" id="2.3.2.2" evidence="1"/>
<name>A0ABS7QQI6_9ACTN</name>
<evidence type="ECO:0000313" key="1">
    <source>
        <dbReference type="EMBL" id="MBY8885461.1"/>
    </source>
</evidence>
<keyword evidence="1" id="KW-0012">Acyltransferase</keyword>
<reference evidence="1 2" key="1">
    <citation type="submission" date="2021-08" db="EMBL/GenBank/DDBJ databases">
        <title>Streptomyces sp. PTM05 isolated from lichen.</title>
        <authorList>
            <person name="Somphong A."/>
            <person name="Phongsopitanun W."/>
            <person name="Tanasupawat S."/>
        </authorList>
    </citation>
    <scope>NUCLEOTIDE SEQUENCE [LARGE SCALE GENOMIC DNA]</scope>
    <source>
        <strain evidence="1 2">Ptm05</strain>
    </source>
</reference>
<dbReference type="InterPro" id="IPR029055">
    <property type="entry name" value="Ntn_hydrolases_N"/>
</dbReference>
<comment type="caution">
    <text evidence="1">The sequence shown here is derived from an EMBL/GenBank/DDBJ whole genome shotgun (WGS) entry which is preliminary data.</text>
</comment>
<dbReference type="PRINTS" id="PR01210">
    <property type="entry name" value="GGTRANSPTASE"/>
</dbReference>
<protein>
    <submittedName>
        <fullName evidence="1">Gamma-glutamyltransferase</fullName>
        <ecNumber evidence="1">2.3.2.2</ecNumber>
    </submittedName>
</protein>
<dbReference type="Pfam" id="PF01019">
    <property type="entry name" value="G_glu_transpept"/>
    <property type="match status" value="1"/>
</dbReference>
<dbReference type="Proteomes" id="UP001198565">
    <property type="component" value="Unassembled WGS sequence"/>
</dbReference>
<dbReference type="EMBL" id="JAINVZ010000006">
    <property type="protein sequence ID" value="MBY8885461.1"/>
    <property type="molecule type" value="Genomic_DNA"/>
</dbReference>
<keyword evidence="2" id="KW-1185">Reference proteome</keyword>
<dbReference type="Gene3D" id="3.60.20.40">
    <property type="match status" value="1"/>
</dbReference>
<dbReference type="PANTHER" id="PTHR43881">
    <property type="entry name" value="GAMMA-GLUTAMYLTRANSPEPTIDASE (AFU_ORTHOLOGUE AFUA_4G13580)"/>
    <property type="match status" value="1"/>
</dbReference>
<proteinExistence type="predicted"/>
<gene>
    <name evidence="1" type="ORF">K7472_11450</name>
</gene>
<dbReference type="InterPro" id="IPR043138">
    <property type="entry name" value="GGT_lsub"/>
</dbReference>
<dbReference type="GO" id="GO:0103068">
    <property type="term" value="F:leukotriene C4 gamma-glutamyl transferase activity"/>
    <property type="evidence" value="ECO:0007669"/>
    <property type="project" value="UniProtKB-EC"/>
</dbReference>
<dbReference type="RefSeq" id="WP_222976892.1">
    <property type="nucleotide sequence ID" value="NZ_JAINVZ010000006.1"/>
</dbReference>
<dbReference type="Gene3D" id="1.10.246.130">
    <property type="match status" value="1"/>
</dbReference>
<accession>A0ABS7QQI6</accession>
<dbReference type="SUPFAM" id="SSF56235">
    <property type="entry name" value="N-terminal nucleophile aminohydrolases (Ntn hydrolases)"/>
    <property type="match status" value="1"/>
</dbReference>
<organism evidence="1 2">
    <name type="scientific">Streptantibioticus parmotrematis</name>
    <dbReference type="NCBI Taxonomy" id="2873249"/>
    <lineage>
        <taxon>Bacteria</taxon>
        <taxon>Bacillati</taxon>
        <taxon>Actinomycetota</taxon>
        <taxon>Actinomycetes</taxon>
        <taxon>Kitasatosporales</taxon>
        <taxon>Streptomycetaceae</taxon>
        <taxon>Streptantibioticus</taxon>
    </lineage>
</organism>
<dbReference type="PANTHER" id="PTHR43881:SF1">
    <property type="entry name" value="GAMMA-GLUTAMYLTRANSPEPTIDASE (AFU_ORTHOLOGUE AFUA_4G13580)"/>
    <property type="match status" value="1"/>
</dbReference>
<dbReference type="InterPro" id="IPR052896">
    <property type="entry name" value="GGT-like_enzyme"/>
</dbReference>
<evidence type="ECO:0000313" key="2">
    <source>
        <dbReference type="Proteomes" id="UP001198565"/>
    </source>
</evidence>
<sequence>MLSRPELRGTRGAVAATHWLAAAAGMDMLSQGGNAFDAAVAAAFVTQVVEPHLNGPAGDVPILAYDARTARVDVICGQGPMPRAATVDAFRDRGLDAIPGSGLLAACVPGAFGAWMRLLRDHGRMTPAQVLAPAIGYAEKGYPVLPKAAEMIDVLAPLFREEWTESGRAYLRGGRAPAAGTRLDNPDLARTFRLLVEESEAAGGDRERRIDAAVTAFHEGFVAEAIDKFATGTPMLDATGQHNAGLLTGEDMASWRATVERPVVGEYRGHTVHKCGPWSQGPVFLQQLALLEGFELSGMRPGGADHLHTVVECAKLAFADREAWYGDPDHTDVPLEALLGAEYADGRRALVGERAAMELRPGSPHGRVPVMPPVSEPAGAEGPEWMRQLGDGIPAIVRLTQAKGDTCCVSATDSEGNMVVATPSGGWLKSSPVVPGLGFPLGTRGQMANLVPDHPNAVAPGKRPRTTLSPTLVLRDGEPYMAFGTPGGDQQDQWTLNFFLRHVDFRAGAQEAVEAPAFHTDAVPSSFTPHVATPGSVVVEKGCPDEVVEELRRRGHVVRIAPAHSLGKVCATGHTGDGLVFGAASPRGEQAYAVAR</sequence>
<dbReference type="InterPro" id="IPR043137">
    <property type="entry name" value="GGT_ssub_C"/>
</dbReference>